<organism evidence="8 9">
    <name type="scientific">Nitrincola tapanii</name>
    <dbReference type="NCBI Taxonomy" id="1708751"/>
    <lineage>
        <taxon>Bacteria</taxon>
        <taxon>Pseudomonadati</taxon>
        <taxon>Pseudomonadota</taxon>
        <taxon>Gammaproteobacteria</taxon>
        <taxon>Oceanospirillales</taxon>
        <taxon>Oceanospirillaceae</taxon>
        <taxon>Nitrincola</taxon>
    </lineage>
</organism>
<dbReference type="GO" id="GO:0005886">
    <property type="term" value="C:plasma membrane"/>
    <property type="evidence" value="ECO:0007669"/>
    <property type="project" value="UniProtKB-SubCell"/>
</dbReference>
<dbReference type="Gene3D" id="1.20.81.30">
    <property type="entry name" value="Type II secretion system (T2SS), domain F"/>
    <property type="match status" value="1"/>
</dbReference>
<dbReference type="InterPro" id="IPR018076">
    <property type="entry name" value="T2SS_GspF_dom"/>
</dbReference>
<feature type="transmembrane region" description="Helical" evidence="6">
    <location>
        <begin position="6"/>
        <end position="30"/>
    </location>
</feature>
<comment type="caution">
    <text evidence="8">The sequence shown here is derived from an EMBL/GenBank/DDBJ whole genome shotgun (WGS) entry which is preliminary data.</text>
</comment>
<protein>
    <submittedName>
        <fullName evidence="8">Type II secretion system protein F</fullName>
    </submittedName>
</protein>
<evidence type="ECO:0000256" key="4">
    <source>
        <dbReference type="ARBA" id="ARBA00022989"/>
    </source>
</evidence>
<dbReference type="InterPro" id="IPR042094">
    <property type="entry name" value="T2SS_GspF_sf"/>
</dbReference>
<dbReference type="Proteomes" id="UP000325302">
    <property type="component" value="Unassembled WGS sequence"/>
</dbReference>
<evidence type="ECO:0000256" key="2">
    <source>
        <dbReference type="ARBA" id="ARBA00022475"/>
    </source>
</evidence>
<keyword evidence="9" id="KW-1185">Reference proteome</keyword>
<keyword evidence="5 6" id="KW-0472">Membrane</keyword>
<evidence type="ECO:0000256" key="5">
    <source>
        <dbReference type="ARBA" id="ARBA00023136"/>
    </source>
</evidence>
<keyword evidence="4 6" id="KW-1133">Transmembrane helix</keyword>
<dbReference type="RefSeq" id="WP_149391323.1">
    <property type="nucleotide sequence ID" value="NZ_SMRS01000007.1"/>
</dbReference>
<evidence type="ECO:0000313" key="8">
    <source>
        <dbReference type="EMBL" id="KAA0874091.1"/>
    </source>
</evidence>
<dbReference type="PANTHER" id="PTHR35007:SF1">
    <property type="entry name" value="PILUS ASSEMBLY PROTEIN"/>
    <property type="match status" value="1"/>
</dbReference>
<reference evidence="8 9" key="1">
    <citation type="submission" date="2019-03" db="EMBL/GenBank/DDBJ databases">
        <title>Nitrincola sp. nov. isolated from an Indian soda lake.</title>
        <authorList>
            <person name="Joshi A."/>
            <person name="Thite S.V."/>
            <person name="Joseph N."/>
            <person name="Dhotre D."/>
            <person name="Moorthy M."/>
            <person name="Shouche Y.S."/>
        </authorList>
    </citation>
    <scope>NUCLEOTIDE SEQUENCE [LARGE SCALE GENOMIC DNA]</scope>
    <source>
        <strain evidence="8 9">MEB193</strain>
    </source>
</reference>
<dbReference type="Pfam" id="PF00482">
    <property type="entry name" value="T2SSF"/>
    <property type="match status" value="1"/>
</dbReference>
<feature type="domain" description="Type II secretion system protein GspF" evidence="7">
    <location>
        <begin position="125"/>
        <end position="250"/>
    </location>
</feature>
<sequence>MIASTLILISLVLLVVSLILVRKGILLSASERLAGRLERFQEARQRTPSRSYLSLLLLRGGIQLSSKTLFFLMLTLTPLILLVIALSDVMFGFLLLIALLVIGRLLISWRYQKRVKRMVTQLPSFLDHIIRSLKSGRTLGDGILLASEQAAEPLKSALGRSRRMIERGSSIEDAFDDFAKLYPKREFQIFALGVRINQRYGGNATEILSNLIILIRDHEKASRQLRAMTGETRISAYVLGGMPLLIAAYIFISNPDFILGLWNDPSGQTLLLIALLLQITGIAILWRLLRSI</sequence>
<dbReference type="PANTHER" id="PTHR35007">
    <property type="entry name" value="INTEGRAL MEMBRANE PROTEIN-RELATED"/>
    <property type="match status" value="1"/>
</dbReference>
<proteinExistence type="predicted"/>
<evidence type="ECO:0000256" key="6">
    <source>
        <dbReference type="SAM" id="Phobius"/>
    </source>
</evidence>
<evidence type="ECO:0000256" key="3">
    <source>
        <dbReference type="ARBA" id="ARBA00022692"/>
    </source>
</evidence>
<comment type="subcellular location">
    <subcellularLocation>
        <location evidence="1">Cell membrane</location>
        <topology evidence="1">Multi-pass membrane protein</topology>
    </subcellularLocation>
</comment>
<gene>
    <name evidence="8" type="ORF">E1H14_09950</name>
</gene>
<feature type="transmembrane region" description="Helical" evidence="6">
    <location>
        <begin position="234"/>
        <end position="252"/>
    </location>
</feature>
<keyword evidence="3 6" id="KW-0812">Transmembrane</keyword>
<name>A0A5A9W3G3_9GAMM</name>
<evidence type="ECO:0000259" key="7">
    <source>
        <dbReference type="Pfam" id="PF00482"/>
    </source>
</evidence>
<evidence type="ECO:0000313" key="9">
    <source>
        <dbReference type="Proteomes" id="UP000325302"/>
    </source>
</evidence>
<dbReference type="EMBL" id="SMRS01000007">
    <property type="protein sequence ID" value="KAA0874091.1"/>
    <property type="molecule type" value="Genomic_DNA"/>
</dbReference>
<evidence type="ECO:0000256" key="1">
    <source>
        <dbReference type="ARBA" id="ARBA00004651"/>
    </source>
</evidence>
<feature type="transmembrane region" description="Helical" evidence="6">
    <location>
        <begin position="272"/>
        <end position="289"/>
    </location>
</feature>
<keyword evidence="2" id="KW-1003">Cell membrane</keyword>
<dbReference type="AlphaFoldDB" id="A0A5A9W3G3"/>
<dbReference type="OrthoDB" id="597333at2"/>
<accession>A0A5A9W3G3</accession>
<feature type="transmembrane region" description="Helical" evidence="6">
    <location>
        <begin position="79"/>
        <end position="107"/>
    </location>
</feature>